<dbReference type="InterPro" id="IPR003736">
    <property type="entry name" value="PAAI_dom"/>
</dbReference>
<evidence type="ECO:0000256" key="1">
    <source>
        <dbReference type="ARBA" id="ARBA00022801"/>
    </source>
</evidence>
<evidence type="ECO:0000313" key="4">
    <source>
        <dbReference type="Proteomes" id="UP000516369"/>
    </source>
</evidence>
<dbReference type="NCBIfam" id="TIGR00369">
    <property type="entry name" value="unchar_dom_1"/>
    <property type="match status" value="1"/>
</dbReference>
<reference evidence="3 4" key="1">
    <citation type="submission" date="2020-05" db="EMBL/GenBank/DDBJ databases">
        <title>Complete closed genome sequence of Defluviicoccus vanus.</title>
        <authorList>
            <person name="Bessarab I."/>
            <person name="Arumugam K."/>
            <person name="Maszenan A.M."/>
            <person name="Seviour R.J."/>
            <person name="Williams R.B."/>
        </authorList>
    </citation>
    <scope>NUCLEOTIDE SEQUENCE [LARGE SCALE GENOMIC DNA]</scope>
    <source>
        <strain evidence="3 4">Ben 114</strain>
    </source>
</reference>
<dbReference type="PANTHER" id="PTHR43240">
    <property type="entry name" value="1,4-DIHYDROXY-2-NAPHTHOYL-COA THIOESTERASE 1"/>
    <property type="match status" value="1"/>
</dbReference>
<evidence type="ECO:0000259" key="2">
    <source>
        <dbReference type="Pfam" id="PF03061"/>
    </source>
</evidence>
<dbReference type="GO" id="GO:0005829">
    <property type="term" value="C:cytosol"/>
    <property type="evidence" value="ECO:0007669"/>
    <property type="project" value="TreeGrafter"/>
</dbReference>
<feature type="domain" description="Thioesterase" evidence="2">
    <location>
        <begin position="57"/>
        <end position="131"/>
    </location>
</feature>
<dbReference type="GO" id="GO:0061522">
    <property type="term" value="F:1,4-dihydroxy-2-naphthoyl-CoA thioesterase activity"/>
    <property type="evidence" value="ECO:0007669"/>
    <property type="project" value="TreeGrafter"/>
</dbReference>
<evidence type="ECO:0000313" key="3">
    <source>
        <dbReference type="EMBL" id="QNT68685.1"/>
    </source>
</evidence>
<dbReference type="Gene3D" id="3.10.129.10">
    <property type="entry name" value="Hotdog Thioesterase"/>
    <property type="match status" value="1"/>
</dbReference>
<keyword evidence="4" id="KW-1185">Reference proteome</keyword>
<name>A0A7H1MYZ9_9PROT</name>
<dbReference type="CDD" id="cd03443">
    <property type="entry name" value="PaaI_thioesterase"/>
    <property type="match status" value="1"/>
</dbReference>
<dbReference type="SUPFAM" id="SSF54637">
    <property type="entry name" value="Thioesterase/thiol ester dehydrase-isomerase"/>
    <property type="match status" value="1"/>
</dbReference>
<dbReference type="EMBL" id="CP053923">
    <property type="protein sequence ID" value="QNT68685.1"/>
    <property type="molecule type" value="Genomic_DNA"/>
</dbReference>
<organism evidence="3 4">
    <name type="scientific">Defluviicoccus vanus</name>
    <dbReference type="NCBI Taxonomy" id="111831"/>
    <lineage>
        <taxon>Bacteria</taxon>
        <taxon>Pseudomonadati</taxon>
        <taxon>Pseudomonadota</taxon>
        <taxon>Alphaproteobacteria</taxon>
        <taxon>Rhodospirillales</taxon>
        <taxon>Rhodospirillaceae</taxon>
        <taxon>Defluviicoccus</taxon>
    </lineage>
</organism>
<dbReference type="Pfam" id="PF03061">
    <property type="entry name" value="4HBT"/>
    <property type="match status" value="1"/>
</dbReference>
<sequence>MVVQDERRLPNLARVVASFAKLPHTQFLGMRCDEIGPARAMLSVPYQDRLIGNCRTGVLHGGVITALLDTVGWLAIAALLPEATAIATLDLRIDYLRPAQPGQTIRATARCTKITSSIAFARGVAFHEREDEPIAQLTGTYMLGSTGFTADQAAISGGTGPC</sequence>
<dbReference type="InterPro" id="IPR006683">
    <property type="entry name" value="Thioestr_dom"/>
</dbReference>
<dbReference type="Proteomes" id="UP000516369">
    <property type="component" value="Chromosome"/>
</dbReference>
<protein>
    <submittedName>
        <fullName evidence="3">PaaI family thioesterase</fullName>
    </submittedName>
</protein>
<gene>
    <name evidence="3" type="ORF">HQ394_04035</name>
</gene>
<dbReference type="RefSeq" id="WP_190262120.1">
    <property type="nucleotide sequence ID" value="NZ_CP053923.1"/>
</dbReference>
<proteinExistence type="predicted"/>
<accession>A0A7H1MYZ9</accession>
<dbReference type="AlphaFoldDB" id="A0A7H1MYZ9"/>
<dbReference type="PANTHER" id="PTHR43240:SF7">
    <property type="entry name" value="BLR7284 PROTEIN"/>
    <property type="match status" value="1"/>
</dbReference>
<keyword evidence="1" id="KW-0378">Hydrolase</keyword>
<dbReference type="KEGG" id="dvn:HQ394_04035"/>
<dbReference type="InterPro" id="IPR029069">
    <property type="entry name" value="HotDog_dom_sf"/>
</dbReference>